<feature type="region of interest" description="Disordered" evidence="2">
    <location>
        <begin position="204"/>
        <end position="232"/>
    </location>
</feature>
<name>A0A061R3G6_9CHLO</name>
<dbReference type="PROSITE" id="PS50089">
    <property type="entry name" value="ZF_RING_2"/>
    <property type="match status" value="1"/>
</dbReference>
<keyword evidence="1" id="KW-0479">Metal-binding</keyword>
<dbReference type="AlphaFoldDB" id="A0A061R3G6"/>
<feature type="region of interest" description="Disordered" evidence="2">
    <location>
        <begin position="320"/>
        <end position="350"/>
    </location>
</feature>
<feature type="compositionally biased region" description="Gly residues" evidence="2">
    <location>
        <begin position="337"/>
        <end position="349"/>
    </location>
</feature>
<gene>
    <name evidence="4" type="ORF">TSPGSL018_16516</name>
</gene>
<dbReference type="PROSITE" id="PS50330">
    <property type="entry name" value="UIM"/>
    <property type="match status" value="1"/>
</dbReference>
<evidence type="ECO:0000256" key="2">
    <source>
        <dbReference type="SAM" id="MobiDB-lite"/>
    </source>
</evidence>
<dbReference type="Gene3D" id="3.30.40.10">
    <property type="entry name" value="Zinc/RING finger domain, C3HC4 (zinc finger)"/>
    <property type="match status" value="1"/>
</dbReference>
<feature type="region of interest" description="Disordered" evidence="2">
    <location>
        <begin position="139"/>
        <end position="187"/>
    </location>
</feature>
<dbReference type="PANTHER" id="PTHR31315:SF1">
    <property type="entry name" value="PROTEIN SIP5"/>
    <property type="match status" value="1"/>
</dbReference>
<dbReference type="EMBL" id="GBEZ01021535">
    <property type="protein sequence ID" value="JAC65220.1"/>
    <property type="molecule type" value="Transcribed_RNA"/>
</dbReference>
<proteinExistence type="predicted"/>
<keyword evidence="1" id="KW-0863">Zinc-finger</keyword>
<dbReference type="InterPro" id="IPR001841">
    <property type="entry name" value="Znf_RING"/>
</dbReference>
<feature type="domain" description="RING-type" evidence="3">
    <location>
        <begin position="61"/>
        <end position="104"/>
    </location>
</feature>
<dbReference type="SUPFAM" id="SSF57850">
    <property type="entry name" value="RING/U-box"/>
    <property type="match status" value="1"/>
</dbReference>
<evidence type="ECO:0000259" key="3">
    <source>
        <dbReference type="PROSITE" id="PS50089"/>
    </source>
</evidence>
<dbReference type="InterPro" id="IPR039301">
    <property type="entry name" value="Sip5/DA2"/>
</dbReference>
<sequence length="482" mass="51665">MGQKLSRGGVNEAWLRPSGMYPTSDVNLKKLRRLILKGKLAPCYPAQEEEPKLNDEALDECPICFQYYPSINRSRCCGKGICTECFLQVKAPVGSSTTYCPFCKSASYAVEYRGPRSASERRQERAEEQRVIEMRIRTEQAVAAEGSAPRGPERGAAEGPEPPPPEADRPSAPPEGLIVVGGGAPSETETEDLMLQEALALSAREYEEEQQRRRSDGRAGGAESPDGASSIMDEIIAMMGLRDADAQRCGQSDPGSLLDDVVAMMLANGPAAGEEAGARAAEGRHDTRALEAYLLPQEEGQLPEQEVVVGVVLTGGPDPPPHGLWPPAGENQRRIVGGSGGGGSGGGGLDHAEVELEEVLDPRAGRGLPDSLIQDAVRRGDLAVLARLEGDDSRVIQRVRVSDQVEQWSRPHAAASGRFLDDERVEEAVARGDAEARTRTTTDGPRRGAVQDAIDDADARWRAVLEAQDAALRRLYSGGCPS</sequence>
<accession>A0A061R3G6</accession>
<organism evidence="4">
    <name type="scientific">Tetraselmis sp. GSL018</name>
    <dbReference type="NCBI Taxonomy" id="582737"/>
    <lineage>
        <taxon>Eukaryota</taxon>
        <taxon>Viridiplantae</taxon>
        <taxon>Chlorophyta</taxon>
        <taxon>core chlorophytes</taxon>
        <taxon>Chlorodendrophyceae</taxon>
        <taxon>Chlorodendrales</taxon>
        <taxon>Chlorodendraceae</taxon>
        <taxon>Tetraselmis</taxon>
    </lineage>
</organism>
<dbReference type="GO" id="GO:0005737">
    <property type="term" value="C:cytoplasm"/>
    <property type="evidence" value="ECO:0007669"/>
    <property type="project" value="TreeGrafter"/>
</dbReference>
<feature type="compositionally biased region" description="Basic and acidic residues" evidence="2">
    <location>
        <begin position="430"/>
        <end position="446"/>
    </location>
</feature>
<keyword evidence="1" id="KW-0862">Zinc</keyword>
<dbReference type="InterPro" id="IPR013083">
    <property type="entry name" value="Znf_RING/FYVE/PHD"/>
</dbReference>
<dbReference type="GO" id="GO:0008270">
    <property type="term" value="F:zinc ion binding"/>
    <property type="evidence" value="ECO:0007669"/>
    <property type="project" value="UniProtKB-KW"/>
</dbReference>
<dbReference type="InterPro" id="IPR003903">
    <property type="entry name" value="UIM_dom"/>
</dbReference>
<feature type="region of interest" description="Disordered" evidence="2">
    <location>
        <begin position="430"/>
        <end position="451"/>
    </location>
</feature>
<reference evidence="4" key="1">
    <citation type="submission" date="2014-05" db="EMBL/GenBank/DDBJ databases">
        <title>The transcriptome of the halophilic microalga Tetraselmis sp. GSL018 isolated from the Great Salt Lake, Utah.</title>
        <authorList>
            <person name="Jinkerson R.E."/>
            <person name="D'Adamo S."/>
            <person name="Posewitz M.C."/>
        </authorList>
    </citation>
    <scope>NUCLEOTIDE SEQUENCE</scope>
    <source>
        <strain evidence="4">GSL018</strain>
    </source>
</reference>
<dbReference type="PANTHER" id="PTHR31315">
    <property type="entry name" value="PROTEIN SIP5"/>
    <property type="match status" value="1"/>
</dbReference>
<evidence type="ECO:0000256" key="1">
    <source>
        <dbReference type="PROSITE-ProRule" id="PRU00175"/>
    </source>
</evidence>
<evidence type="ECO:0000313" key="4">
    <source>
        <dbReference type="EMBL" id="JAC65220.1"/>
    </source>
</evidence>
<protein>
    <submittedName>
        <fullName evidence="4">Ring u-box domain-containing protein</fullName>
    </submittedName>
</protein>